<gene>
    <name evidence="15" type="ORF">AB675_9982</name>
</gene>
<evidence type="ECO:0000313" key="15">
    <source>
        <dbReference type="EMBL" id="KPI36707.1"/>
    </source>
</evidence>
<keyword evidence="3" id="KW-0679">Respiratory chain</keyword>
<reference evidence="15 16" key="1">
    <citation type="submission" date="2015-06" db="EMBL/GenBank/DDBJ databases">
        <title>Draft genome of the ant-associated black yeast Phialophora attae CBS 131958.</title>
        <authorList>
            <person name="Moreno L.F."/>
            <person name="Stielow B.J."/>
            <person name="de Hoog S."/>
            <person name="Vicente V.A."/>
            <person name="Weiss V.A."/>
            <person name="de Vries M."/>
            <person name="Cruz L.M."/>
            <person name="Souza E.M."/>
        </authorList>
    </citation>
    <scope>NUCLEOTIDE SEQUENCE [LARGE SCALE GENOMIC DNA]</scope>
    <source>
        <strain evidence="15 16">CBS 131958</strain>
    </source>
</reference>
<comment type="caution">
    <text evidence="15">The sequence shown here is derived from an EMBL/GenBank/DDBJ whole genome shotgun (WGS) entry which is preliminary data.</text>
</comment>
<feature type="domain" description="Peptidase M16 C-terminal" evidence="14">
    <location>
        <begin position="239"/>
        <end position="413"/>
    </location>
</feature>
<dbReference type="Proteomes" id="UP000038010">
    <property type="component" value="Unassembled WGS sequence"/>
</dbReference>
<dbReference type="InterPro" id="IPR011249">
    <property type="entry name" value="Metalloenz_LuxS/M16"/>
</dbReference>
<keyword evidence="7" id="KW-0496">Mitochondrion</keyword>
<feature type="domain" description="Peptidase M16 N-terminal" evidence="13">
    <location>
        <begin position="45"/>
        <end position="149"/>
    </location>
</feature>
<dbReference type="InterPro" id="IPR050361">
    <property type="entry name" value="MPP/UQCRC_Complex"/>
</dbReference>
<evidence type="ECO:0000256" key="3">
    <source>
        <dbReference type="ARBA" id="ARBA00022660"/>
    </source>
</evidence>
<evidence type="ECO:0000256" key="6">
    <source>
        <dbReference type="ARBA" id="ARBA00022982"/>
    </source>
</evidence>
<accession>A0A0N1NWK8</accession>
<evidence type="ECO:0000256" key="8">
    <source>
        <dbReference type="ARBA" id="ARBA00023136"/>
    </source>
</evidence>
<evidence type="ECO:0000256" key="11">
    <source>
        <dbReference type="ARBA" id="ARBA00041372"/>
    </source>
</evidence>
<keyword evidence="5" id="KW-0809">Transit peptide</keyword>
<comment type="similarity">
    <text evidence="9">Belongs to the peptidase M16 family. UQCRC2/QCR2 subfamily.</text>
</comment>
<feature type="region of interest" description="Disordered" evidence="12">
    <location>
        <begin position="1"/>
        <end position="20"/>
    </location>
</feature>
<dbReference type="RefSeq" id="XP_017996670.1">
    <property type="nucleotide sequence ID" value="XM_018150562.1"/>
</dbReference>
<dbReference type="Pfam" id="PF05193">
    <property type="entry name" value="Peptidase_M16_C"/>
    <property type="match status" value="1"/>
</dbReference>
<sequence>MATPSALASRAARATRPTLRTPRLQTRSASTFAYETGEASGVKFASRELPTGVTTLSVVARAGSRFEPLPGYSDALKTFAFKSTSKRSALRITREIELLGGQVQAYNSRENLVLKASFLQDDLPYFAELLAEVVSKTRYTSRCIPAKSRFSLYASYPITAHNSKAPRRKTEQTITDIQTAHELQEEVLETMKLEQKTLLAQPLYLALNSVHGVAFHKGLGWPQTPTSSIFTKYVDAPGVADFADAAYARSNIAVVANGAKHSELSKWVKEFFEETSSGNSNVKIQSTPSKFYGGEERIGHSSGNALILAFPGSAAFTSGSAYKPEVAVLAALLGGDSAIKWSPGFSILSNAAAATPGAKVVTNHAAYSDAGLLYVTLTGKASDIATAGKNVVEAIKKVANGDVSDEVIKKAVASARFSALEGGEQVDAGIEATGNGLIVGGKAFQISELAKGFEGVSKAKVVEAAKALTSQKAAVSAVGDLYQLPYAEDLGLKV</sequence>
<protein>
    <recommendedName>
        <fullName evidence="10">Cytochrome b-c1 complex subunit 2, mitochondrial</fullName>
    </recommendedName>
    <alternativeName>
        <fullName evidence="11">Core protein II</fullName>
    </alternativeName>
</protein>
<keyword evidence="2" id="KW-0813">Transport</keyword>
<dbReference type="VEuPathDB" id="FungiDB:AB675_9982"/>
<dbReference type="PANTHER" id="PTHR11851:SF209">
    <property type="entry name" value="CYTOCHROME B-C1 COMPLEX SUBUNIT 2, MITOCHONDRIAL"/>
    <property type="match status" value="1"/>
</dbReference>
<dbReference type="GO" id="GO:0046872">
    <property type="term" value="F:metal ion binding"/>
    <property type="evidence" value="ECO:0007669"/>
    <property type="project" value="InterPro"/>
</dbReference>
<keyword evidence="16" id="KW-1185">Reference proteome</keyword>
<evidence type="ECO:0000259" key="14">
    <source>
        <dbReference type="Pfam" id="PF05193"/>
    </source>
</evidence>
<dbReference type="GeneID" id="28742442"/>
<keyword evidence="8" id="KW-0472">Membrane</keyword>
<dbReference type="Pfam" id="PF00675">
    <property type="entry name" value="Peptidase_M16"/>
    <property type="match status" value="1"/>
</dbReference>
<comment type="subcellular location">
    <subcellularLocation>
        <location evidence="1">Mitochondrion inner membrane</location>
        <topology evidence="1">Peripheral membrane protein</topology>
        <orientation evidence="1">Matrix side</orientation>
    </subcellularLocation>
</comment>
<dbReference type="InterPro" id="IPR011765">
    <property type="entry name" value="Pept_M16_N"/>
</dbReference>
<name>A0A0N1NWK8_9EURO</name>
<dbReference type="STRING" id="1664694.A0A0N1NWK8"/>
<evidence type="ECO:0000256" key="7">
    <source>
        <dbReference type="ARBA" id="ARBA00023128"/>
    </source>
</evidence>
<dbReference type="EMBL" id="LFJN01000029">
    <property type="protein sequence ID" value="KPI36707.1"/>
    <property type="molecule type" value="Genomic_DNA"/>
</dbReference>
<dbReference type="SUPFAM" id="SSF63411">
    <property type="entry name" value="LuxS/MPP-like metallohydrolase"/>
    <property type="match status" value="2"/>
</dbReference>
<keyword evidence="6" id="KW-0249">Electron transport</keyword>
<dbReference type="AlphaFoldDB" id="A0A0N1NWK8"/>
<dbReference type="Gene3D" id="3.30.830.10">
    <property type="entry name" value="Metalloenzyme, LuxS/M16 peptidase-like"/>
    <property type="match status" value="2"/>
</dbReference>
<keyword evidence="4" id="KW-0999">Mitochondrion inner membrane</keyword>
<dbReference type="GO" id="GO:0005743">
    <property type="term" value="C:mitochondrial inner membrane"/>
    <property type="evidence" value="ECO:0007669"/>
    <property type="project" value="UniProtKB-SubCell"/>
</dbReference>
<evidence type="ECO:0000256" key="9">
    <source>
        <dbReference type="ARBA" id="ARBA00038146"/>
    </source>
</evidence>
<evidence type="ECO:0000313" key="16">
    <source>
        <dbReference type="Proteomes" id="UP000038010"/>
    </source>
</evidence>
<evidence type="ECO:0000259" key="13">
    <source>
        <dbReference type="Pfam" id="PF00675"/>
    </source>
</evidence>
<evidence type="ECO:0000256" key="10">
    <source>
        <dbReference type="ARBA" id="ARBA00040751"/>
    </source>
</evidence>
<evidence type="ECO:0000256" key="2">
    <source>
        <dbReference type="ARBA" id="ARBA00022448"/>
    </source>
</evidence>
<dbReference type="InterPro" id="IPR007863">
    <property type="entry name" value="Peptidase_M16_C"/>
</dbReference>
<proteinExistence type="inferred from homology"/>
<evidence type="ECO:0000256" key="4">
    <source>
        <dbReference type="ARBA" id="ARBA00022792"/>
    </source>
</evidence>
<evidence type="ECO:0000256" key="1">
    <source>
        <dbReference type="ARBA" id="ARBA00004443"/>
    </source>
</evidence>
<evidence type="ECO:0000256" key="5">
    <source>
        <dbReference type="ARBA" id="ARBA00022946"/>
    </source>
</evidence>
<dbReference type="OrthoDB" id="6369905at2759"/>
<dbReference type="PANTHER" id="PTHR11851">
    <property type="entry name" value="METALLOPROTEASE"/>
    <property type="match status" value="1"/>
</dbReference>
<organism evidence="15 16">
    <name type="scientific">Cyphellophora attinorum</name>
    <dbReference type="NCBI Taxonomy" id="1664694"/>
    <lineage>
        <taxon>Eukaryota</taxon>
        <taxon>Fungi</taxon>
        <taxon>Dikarya</taxon>
        <taxon>Ascomycota</taxon>
        <taxon>Pezizomycotina</taxon>
        <taxon>Eurotiomycetes</taxon>
        <taxon>Chaetothyriomycetidae</taxon>
        <taxon>Chaetothyriales</taxon>
        <taxon>Cyphellophoraceae</taxon>
        <taxon>Cyphellophora</taxon>
    </lineage>
</organism>
<evidence type="ECO:0000256" key="12">
    <source>
        <dbReference type="SAM" id="MobiDB-lite"/>
    </source>
</evidence>